<keyword evidence="3" id="KW-0804">Transcription</keyword>
<dbReference type="SUPFAM" id="SSF51206">
    <property type="entry name" value="cAMP-binding domain-like"/>
    <property type="match status" value="1"/>
</dbReference>
<dbReference type="AlphaFoldDB" id="A0A076PX64"/>
<evidence type="ECO:0000256" key="1">
    <source>
        <dbReference type="ARBA" id="ARBA00023015"/>
    </source>
</evidence>
<gene>
    <name evidence="5" type="ORF">O987_21557</name>
</gene>
<dbReference type="InterPro" id="IPR012318">
    <property type="entry name" value="HTH_CRP"/>
</dbReference>
<dbReference type="InterPro" id="IPR018490">
    <property type="entry name" value="cNMP-bd_dom_sf"/>
</dbReference>
<organism evidence="5 6">
    <name type="scientific">Comamonas testosteroni TK102</name>
    <dbReference type="NCBI Taxonomy" id="1392005"/>
    <lineage>
        <taxon>Bacteria</taxon>
        <taxon>Pseudomonadati</taxon>
        <taxon>Pseudomonadota</taxon>
        <taxon>Betaproteobacteria</taxon>
        <taxon>Burkholderiales</taxon>
        <taxon>Comamonadaceae</taxon>
        <taxon>Comamonas</taxon>
    </lineage>
</organism>
<dbReference type="InterPro" id="IPR036390">
    <property type="entry name" value="WH_DNA-bd_sf"/>
</dbReference>
<name>A0A076PX64_COMTE</name>
<sequence length="212" mass="23046">MFTMPSMSQIASTFGQPESFAPGYWLRQRRKSLDSVLYLESGSVMLGVGQDSAMRHHLGQVEGPAWLDAAFALQDRPSCLDMQAQTAGRIYIIPLARFLGAVAELAPAVQYLLRDMAKAYCSQTDLAVSRLSQDAEARCAQWLLSHASPAGNGIGLRVTLKARKRMIAAQLGIAPETFSRVLRQLREHGLIAGRGNVIELPRPGALEVLALG</sequence>
<evidence type="ECO:0000256" key="3">
    <source>
        <dbReference type="ARBA" id="ARBA00023163"/>
    </source>
</evidence>
<dbReference type="KEGG" id="ctes:O987_21557"/>
<dbReference type="RefSeq" id="WP_003052471.1">
    <property type="nucleotide sequence ID" value="NZ_CP006704.1"/>
</dbReference>
<reference evidence="5 6" key="1">
    <citation type="journal article" date="2014" name="Genome Announc.">
        <title>Complete Genome Sequence of Polychlorinated Biphenyl Degrader Comamonas testosteroni TK102 (NBRC 109938).</title>
        <authorList>
            <person name="Fukuda K."/>
            <person name="Hosoyama A."/>
            <person name="Tsuchikane K."/>
            <person name="Ohji S."/>
            <person name="Yamazoe A."/>
            <person name="Fujita N."/>
            <person name="Shintani M."/>
            <person name="Kimbara K."/>
        </authorList>
    </citation>
    <scope>NUCLEOTIDE SEQUENCE [LARGE SCALE GENOMIC DNA]</scope>
    <source>
        <strain evidence="5">TK102</strain>
    </source>
</reference>
<dbReference type="GO" id="GO:0006355">
    <property type="term" value="P:regulation of DNA-templated transcription"/>
    <property type="evidence" value="ECO:0007669"/>
    <property type="project" value="InterPro"/>
</dbReference>
<dbReference type="InterPro" id="IPR014710">
    <property type="entry name" value="RmlC-like_jellyroll"/>
</dbReference>
<dbReference type="Pfam" id="PF13545">
    <property type="entry name" value="HTH_Crp_2"/>
    <property type="match status" value="1"/>
</dbReference>
<evidence type="ECO:0000313" key="6">
    <source>
        <dbReference type="Proteomes" id="UP000028782"/>
    </source>
</evidence>
<dbReference type="SUPFAM" id="SSF46785">
    <property type="entry name" value="Winged helix' DNA-binding domain"/>
    <property type="match status" value="1"/>
</dbReference>
<dbReference type="Gene3D" id="2.60.120.10">
    <property type="entry name" value="Jelly Rolls"/>
    <property type="match status" value="1"/>
</dbReference>
<protein>
    <submittedName>
        <fullName evidence="5">cAMP-binding protein-catabolite gene activat or and regulatory subunit of cAMP-dependent protein kinase</fullName>
    </submittedName>
</protein>
<dbReference type="HOGENOM" id="CLU_093399_0_0_4"/>
<proteinExistence type="predicted"/>
<keyword evidence="1" id="KW-0805">Transcription regulation</keyword>
<keyword evidence="2" id="KW-0238">DNA-binding</keyword>
<dbReference type="EMBL" id="CP006704">
    <property type="protein sequence ID" value="AIJ48400.1"/>
    <property type="molecule type" value="Genomic_DNA"/>
</dbReference>
<accession>A0A076PX64</accession>
<dbReference type="PROSITE" id="PS51063">
    <property type="entry name" value="HTH_CRP_2"/>
    <property type="match status" value="1"/>
</dbReference>
<evidence type="ECO:0000313" key="5">
    <source>
        <dbReference type="EMBL" id="AIJ48400.1"/>
    </source>
</evidence>
<evidence type="ECO:0000259" key="4">
    <source>
        <dbReference type="PROSITE" id="PS51063"/>
    </source>
</evidence>
<feature type="domain" description="HTH crp-type" evidence="4">
    <location>
        <begin position="133"/>
        <end position="204"/>
    </location>
</feature>
<dbReference type="Proteomes" id="UP000028782">
    <property type="component" value="Chromosome"/>
</dbReference>
<dbReference type="SMART" id="SM00419">
    <property type="entry name" value="HTH_CRP"/>
    <property type="match status" value="1"/>
</dbReference>
<dbReference type="GO" id="GO:0016301">
    <property type="term" value="F:kinase activity"/>
    <property type="evidence" value="ECO:0007669"/>
    <property type="project" value="UniProtKB-KW"/>
</dbReference>
<dbReference type="GO" id="GO:0003677">
    <property type="term" value="F:DNA binding"/>
    <property type="evidence" value="ECO:0007669"/>
    <property type="project" value="UniProtKB-KW"/>
</dbReference>
<keyword evidence="5" id="KW-0808">Transferase</keyword>
<evidence type="ECO:0000256" key="2">
    <source>
        <dbReference type="ARBA" id="ARBA00023125"/>
    </source>
</evidence>
<keyword evidence="5" id="KW-0418">Kinase</keyword>